<dbReference type="Proteomes" id="UP001550348">
    <property type="component" value="Unassembled WGS sequence"/>
</dbReference>
<dbReference type="RefSeq" id="WP_355666631.1">
    <property type="nucleotide sequence ID" value="NZ_JBEXRX010000088.1"/>
</dbReference>
<keyword evidence="3" id="KW-1185">Reference proteome</keyword>
<feature type="transmembrane region" description="Helical" evidence="1">
    <location>
        <begin position="29"/>
        <end position="50"/>
    </location>
</feature>
<dbReference type="EMBL" id="JBEXRX010000088">
    <property type="protein sequence ID" value="MEU0154979.1"/>
    <property type="molecule type" value="Genomic_DNA"/>
</dbReference>
<keyword evidence="1" id="KW-0812">Transmembrane</keyword>
<name>A0ABV2VRI4_9ACTN</name>
<proteinExistence type="predicted"/>
<evidence type="ECO:0008006" key="4">
    <source>
        <dbReference type="Google" id="ProtNLM"/>
    </source>
</evidence>
<reference evidence="2 3" key="1">
    <citation type="submission" date="2024-06" db="EMBL/GenBank/DDBJ databases">
        <title>The Natural Products Discovery Center: Release of the First 8490 Sequenced Strains for Exploring Actinobacteria Biosynthetic Diversity.</title>
        <authorList>
            <person name="Kalkreuter E."/>
            <person name="Kautsar S.A."/>
            <person name="Yang D."/>
            <person name="Bader C.D."/>
            <person name="Teijaro C.N."/>
            <person name="Fluegel L."/>
            <person name="Davis C.M."/>
            <person name="Simpson J.R."/>
            <person name="Lauterbach L."/>
            <person name="Steele A.D."/>
            <person name="Gui C."/>
            <person name="Meng S."/>
            <person name="Li G."/>
            <person name="Viehrig K."/>
            <person name="Ye F."/>
            <person name="Su P."/>
            <person name="Kiefer A.F."/>
            <person name="Nichols A."/>
            <person name="Cepeda A.J."/>
            <person name="Yan W."/>
            <person name="Fan B."/>
            <person name="Jiang Y."/>
            <person name="Adhikari A."/>
            <person name="Zheng C.-J."/>
            <person name="Schuster L."/>
            <person name="Cowan T.M."/>
            <person name="Smanski M.J."/>
            <person name="Chevrette M.G."/>
            <person name="De Carvalho L.P.S."/>
            <person name="Shen B."/>
        </authorList>
    </citation>
    <scope>NUCLEOTIDE SEQUENCE [LARGE SCALE GENOMIC DNA]</scope>
    <source>
        <strain evidence="2 3">NPDC006286</strain>
    </source>
</reference>
<organism evidence="2 3">
    <name type="scientific">Micromonospora fulviviridis</name>
    <dbReference type="NCBI Taxonomy" id="47860"/>
    <lineage>
        <taxon>Bacteria</taxon>
        <taxon>Bacillati</taxon>
        <taxon>Actinomycetota</taxon>
        <taxon>Actinomycetes</taxon>
        <taxon>Micromonosporales</taxon>
        <taxon>Micromonosporaceae</taxon>
        <taxon>Micromonospora</taxon>
    </lineage>
</organism>
<evidence type="ECO:0000256" key="1">
    <source>
        <dbReference type="SAM" id="Phobius"/>
    </source>
</evidence>
<evidence type="ECO:0000313" key="3">
    <source>
        <dbReference type="Proteomes" id="UP001550348"/>
    </source>
</evidence>
<evidence type="ECO:0000313" key="2">
    <source>
        <dbReference type="EMBL" id="MEU0154979.1"/>
    </source>
</evidence>
<keyword evidence="1" id="KW-0472">Membrane</keyword>
<keyword evidence="1" id="KW-1133">Transmembrane helix</keyword>
<comment type="caution">
    <text evidence="2">The sequence shown here is derived from an EMBL/GenBank/DDBJ whole genome shotgun (WGS) entry which is preliminary data.</text>
</comment>
<gene>
    <name evidence="2" type="ORF">ABZ071_24310</name>
</gene>
<accession>A0ABV2VRI4</accession>
<sequence length="167" mass="18621">MALPVNPSPPAETRLGQAQYCRVRKGLRVMLGLAVAGVLAVPVAVLGVHVTHPRDEDGYLAYLKQYGDLQSDEPLQALPPTADLIAEGDAACDWLREQPYALWRHDPQYRELVIYQRCLEQVGDRSPKWGNALPDLGSVTAAAWNYLCTADRELRQPRRHPFAPKPD</sequence>
<protein>
    <recommendedName>
        <fullName evidence="4">DUF732 domain-containing protein</fullName>
    </recommendedName>
</protein>